<accession>A0A0E9W2U6</accession>
<evidence type="ECO:0000313" key="2">
    <source>
        <dbReference type="EMBL" id="JAH84687.1"/>
    </source>
</evidence>
<protein>
    <submittedName>
        <fullName evidence="2">Uncharacterized protein</fullName>
    </submittedName>
</protein>
<sequence>MTAPHSYNSDRFKHNNHDTDKKLSPSLLTAMKGSTL</sequence>
<dbReference type="EMBL" id="GBXM01023890">
    <property type="protein sequence ID" value="JAH84687.1"/>
    <property type="molecule type" value="Transcribed_RNA"/>
</dbReference>
<evidence type="ECO:0000256" key="1">
    <source>
        <dbReference type="SAM" id="MobiDB-lite"/>
    </source>
</evidence>
<organism evidence="2">
    <name type="scientific">Anguilla anguilla</name>
    <name type="common">European freshwater eel</name>
    <name type="synonym">Muraena anguilla</name>
    <dbReference type="NCBI Taxonomy" id="7936"/>
    <lineage>
        <taxon>Eukaryota</taxon>
        <taxon>Metazoa</taxon>
        <taxon>Chordata</taxon>
        <taxon>Craniata</taxon>
        <taxon>Vertebrata</taxon>
        <taxon>Euteleostomi</taxon>
        <taxon>Actinopterygii</taxon>
        <taxon>Neopterygii</taxon>
        <taxon>Teleostei</taxon>
        <taxon>Anguilliformes</taxon>
        <taxon>Anguillidae</taxon>
        <taxon>Anguilla</taxon>
    </lineage>
</organism>
<name>A0A0E9W2U6_ANGAN</name>
<proteinExistence type="predicted"/>
<feature type="compositionally biased region" description="Basic and acidic residues" evidence="1">
    <location>
        <begin position="8"/>
        <end position="23"/>
    </location>
</feature>
<dbReference type="AlphaFoldDB" id="A0A0E9W2U6"/>
<reference evidence="2" key="1">
    <citation type="submission" date="2014-11" db="EMBL/GenBank/DDBJ databases">
        <authorList>
            <person name="Amaro Gonzalez C."/>
        </authorList>
    </citation>
    <scope>NUCLEOTIDE SEQUENCE</scope>
</reference>
<feature type="region of interest" description="Disordered" evidence="1">
    <location>
        <begin position="1"/>
        <end position="36"/>
    </location>
</feature>
<reference evidence="2" key="2">
    <citation type="journal article" date="2015" name="Fish Shellfish Immunol.">
        <title>Early steps in the European eel (Anguilla anguilla)-Vibrio vulnificus interaction in the gills: Role of the RtxA13 toxin.</title>
        <authorList>
            <person name="Callol A."/>
            <person name="Pajuelo D."/>
            <person name="Ebbesson L."/>
            <person name="Teles M."/>
            <person name="MacKenzie S."/>
            <person name="Amaro C."/>
        </authorList>
    </citation>
    <scope>NUCLEOTIDE SEQUENCE</scope>
</reference>